<keyword evidence="1" id="KW-0812">Transmembrane</keyword>
<sequence>MFWAFAVVAVAILYLAVRYKKFQSWVEPVLTIAVALGLAVALLLWFTENRSVAPVPAPPADTIAPEEIELSDLQFAPGQPATSYRVTGTITNKSAVALQSFRLDITLADCPGEPCRSLGTDSALIIARVPPGQTQPFTTFAVFTGGDLVPVKAPRWSWSISDVRPLAR</sequence>
<dbReference type="AlphaFoldDB" id="A0A2T5AZJ9"/>
<feature type="transmembrane region" description="Helical" evidence="1">
    <location>
        <begin position="28"/>
        <end position="46"/>
    </location>
</feature>
<dbReference type="EMBL" id="PZZZ01000008">
    <property type="protein sequence ID" value="PTM92141.1"/>
    <property type="molecule type" value="Genomic_DNA"/>
</dbReference>
<gene>
    <name evidence="2" type="ORF">C7449_108190</name>
</gene>
<keyword evidence="1" id="KW-0472">Membrane</keyword>
<name>A0A2T5AZJ9_MYCDI</name>
<comment type="caution">
    <text evidence="2">The sequence shown here is derived from an EMBL/GenBank/DDBJ whole genome shotgun (WGS) entry which is preliminary data.</text>
</comment>
<dbReference type="RefSeq" id="WP_108004411.1">
    <property type="nucleotide sequence ID" value="NZ_JBHEEX010000004.1"/>
</dbReference>
<evidence type="ECO:0000313" key="3">
    <source>
        <dbReference type="Proteomes" id="UP000241247"/>
    </source>
</evidence>
<proteinExistence type="predicted"/>
<organism evidence="2 3">
    <name type="scientific">Mycoplana dimorpha</name>
    <dbReference type="NCBI Taxonomy" id="28320"/>
    <lineage>
        <taxon>Bacteria</taxon>
        <taxon>Pseudomonadati</taxon>
        <taxon>Pseudomonadota</taxon>
        <taxon>Alphaproteobacteria</taxon>
        <taxon>Hyphomicrobiales</taxon>
        <taxon>Rhizobiaceae</taxon>
        <taxon>Mycoplana</taxon>
    </lineage>
</organism>
<accession>A0A2T5AZJ9</accession>
<evidence type="ECO:0000256" key="1">
    <source>
        <dbReference type="SAM" id="Phobius"/>
    </source>
</evidence>
<evidence type="ECO:0000313" key="2">
    <source>
        <dbReference type="EMBL" id="PTM92141.1"/>
    </source>
</evidence>
<dbReference type="Proteomes" id="UP000241247">
    <property type="component" value="Unassembled WGS sequence"/>
</dbReference>
<keyword evidence="3" id="KW-1185">Reference proteome</keyword>
<protein>
    <recommendedName>
        <fullName evidence="4">DUF3426 domain-containing protein</fullName>
    </recommendedName>
</protein>
<keyword evidence="1" id="KW-1133">Transmembrane helix</keyword>
<evidence type="ECO:0008006" key="4">
    <source>
        <dbReference type="Google" id="ProtNLM"/>
    </source>
</evidence>
<dbReference type="OrthoDB" id="8280350at2"/>
<reference evidence="2 3" key="1">
    <citation type="submission" date="2018-04" db="EMBL/GenBank/DDBJ databases">
        <title>Genomic Encyclopedia of Type Strains, Phase IV (KMG-IV): sequencing the most valuable type-strain genomes for metagenomic binning, comparative biology and taxonomic classification.</title>
        <authorList>
            <person name="Goeker M."/>
        </authorList>
    </citation>
    <scope>NUCLEOTIDE SEQUENCE [LARGE SCALE GENOMIC DNA]</scope>
    <source>
        <strain evidence="2 3">DSM 7138</strain>
    </source>
</reference>